<reference evidence="3" key="2">
    <citation type="submission" date="2018-10" db="UniProtKB">
        <authorList>
            <consortium name="EnsemblPlants"/>
        </authorList>
    </citation>
    <scope>IDENTIFICATION</scope>
</reference>
<feature type="transmembrane region" description="Helical" evidence="1">
    <location>
        <begin position="496"/>
        <end position="518"/>
    </location>
</feature>
<protein>
    <recommendedName>
        <fullName evidence="2">DUF4220 domain-containing protein</fullName>
    </recommendedName>
</protein>
<organism evidence="3">
    <name type="scientific">Triticum aestivum</name>
    <name type="common">Wheat</name>
    <dbReference type="NCBI Taxonomy" id="4565"/>
    <lineage>
        <taxon>Eukaryota</taxon>
        <taxon>Viridiplantae</taxon>
        <taxon>Streptophyta</taxon>
        <taxon>Embryophyta</taxon>
        <taxon>Tracheophyta</taxon>
        <taxon>Spermatophyta</taxon>
        <taxon>Magnoliopsida</taxon>
        <taxon>Liliopsida</taxon>
        <taxon>Poales</taxon>
        <taxon>Poaceae</taxon>
        <taxon>BOP clade</taxon>
        <taxon>Pooideae</taxon>
        <taxon>Triticodae</taxon>
        <taxon>Triticeae</taxon>
        <taxon>Triticinae</taxon>
        <taxon>Triticum</taxon>
    </lineage>
</organism>
<feature type="transmembrane region" description="Helical" evidence="1">
    <location>
        <begin position="436"/>
        <end position="458"/>
    </location>
</feature>
<dbReference type="PaxDb" id="4565-Traes_6DS_ECBD84888.1"/>
<name>A0A3B6QA91_WHEAT</name>
<dbReference type="Gramene" id="TraesROB_scaffold_017063_01G000600.1">
    <property type="protein sequence ID" value="TraesROB_scaffold_017063_01G000600.1"/>
    <property type="gene ID" value="TraesROB_scaffold_017063_01G000600"/>
</dbReference>
<keyword evidence="4" id="KW-1185">Reference proteome</keyword>
<feature type="domain" description="DUF4220" evidence="2">
    <location>
        <begin position="190"/>
        <end position="558"/>
    </location>
</feature>
<dbReference type="InterPro" id="IPR007658">
    <property type="entry name" value="DUF594"/>
</dbReference>
<dbReference type="Gramene" id="TraesCS6D03G0017000.1">
    <property type="protein sequence ID" value="TraesCS6D03G0017000.1.CDS1"/>
    <property type="gene ID" value="TraesCS6D03G0017000"/>
</dbReference>
<evidence type="ECO:0000313" key="4">
    <source>
        <dbReference type="Proteomes" id="UP000019116"/>
    </source>
</evidence>
<dbReference type="Pfam" id="PF13968">
    <property type="entry name" value="DUF4220"/>
    <property type="match status" value="1"/>
</dbReference>
<dbReference type="Gramene" id="TraesCLE_scaffold_008297_01G000700.1">
    <property type="protein sequence ID" value="TraesCLE_scaffold_008297_01G000700.1"/>
    <property type="gene ID" value="TraesCLE_scaffold_008297_01G000700"/>
</dbReference>
<dbReference type="Gramene" id="TraesLDM6D03G03644330.1">
    <property type="protein sequence ID" value="TraesLDM6D03G03644330.1.CDS1"/>
    <property type="gene ID" value="TraesLDM6D03G03644330"/>
</dbReference>
<dbReference type="PANTHER" id="PTHR31325">
    <property type="entry name" value="OS01G0798800 PROTEIN-RELATED"/>
    <property type="match status" value="1"/>
</dbReference>
<keyword evidence="1" id="KW-0472">Membrane</keyword>
<dbReference type="Gramene" id="TraesJAG6D03G03634490.1">
    <property type="protein sequence ID" value="TraesJAG6D03G03634490.1.CDS1"/>
    <property type="gene ID" value="TraesJAG6D03G03634490"/>
</dbReference>
<evidence type="ECO:0000259" key="2">
    <source>
        <dbReference type="Pfam" id="PF13968"/>
    </source>
</evidence>
<feature type="transmembrane region" description="Helical" evidence="1">
    <location>
        <begin position="199"/>
        <end position="222"/>
    </location>
</feature>
<dbReference type="Gramene" id="TraesARI6D03G03606180.1">
    <property type="protein sequence ID" value="TraesARI6D03G03606180.1.CDS1"/>
    <property type="gene ID" value="TraesARI6D03G03606180"/>
</dbReference>
<keyword evidence="1" id="KW-1133">Transmembrane helix</keyword>
<dbReference type="EnsemblPlants" id="TraesCS6D02G007700.1">
    <property type="protein sequence ID" value="TraesCS6D02G007700.1.cds1"/>
    <property type="gene ID" value="TraesCS6D02G007700"/>
</dbReference>
<dbReference type="OrthoDB" id="679155at2759"/>
<reference evidence="3" key="1">
    <citation type="submission" date="2018-08" db="EMBL/GenBank/DDBJ databases">
        <authorList>
            <person name="Rossello M."/>
        </authorList>
    </citation>
    <scope>NUCLEOTIDE SEQUENCE [LARGE SCALE GENOMIC DNA]</scope>
    <source>
        <strain evidence="3">cv. Chinese Spring</strain>
    </source>
</reference>
<dbReference type="Proteomes" id="UP000019116">
    <property type="component" value="Chromosome 6D"/>
</dbReference>
<dbReference type="Gramene" id="TraesCAD_scaffold_008979_01G000600.1">
    <property type="protein sequence ID" value="TraesCAD_scaffold_008979_01G000600.1"/>
    <property type="gene ID" value="TraesCAD_scaffold_008979_01G000600"/>
</dbReference>
<proteinExistence type="predicted"/>
<evidence type="ECO:0000313" key="3">
    <source>
        <dbReference type="EnsemblPlants" id="TraesCS6D02G007700.1.cds1"/>
    </source>
</evidence>
<accession>A0A3B6QA91</accession>
<sequence>MQTHVLPASVIHQHLTQGQGCRGSMLVPVSRAAAAMYNSSAGSGASPGRPLSIAFNFTVGCATPGVMMVESFTVSADMRTTERLMVTTTVLMTLLGTALFFLGVLGRLSGRGRGHSAATRIFFRASFALFLPFMSYMFSQAKSKGNKPRAQLILLWMLIVELLRKKVYAMVAPAGLAFTRGVTRYSSFDAVEEAASMVWIGYLVYAYVHDGVKPFFIILWIFSVAKMCKRAICIHLAKRSFDLAKNAALVSGYMAQLVRARRQLSSDSNQHTLGTNIMRSCNYLVMGESRLKRELTPHGFEICDQEMKNILPNDDSPNEDHAASKTELIRVCNIWDLADSDHIFRYNESRKRKLEDICLALTLFKLLRRKVEHFHMAEAETTQARDLVLHGLLALEDNRDEAAGAERAFEVVELELRFLDEYYQAIIPLALPNPGIFIANFVFSIVFILLYCITVLLVTGNGHIFKVLGSLFKGLIDLSIDMVVQYKCFSHQMSFLFNMVCSSSDLIVTFLLTLTLLAVEAYEFMQYLLSDWFIASLLCNYARKQKPIQKQLVKGTLWAKHRSRPVIKVHQVTMLKLHQLHPRRVWMLVSHLLKRRLVGLPDAIVTIDAKMAIVRVLKDVLTPNHGRRFSNGIAALGRHGFTHLEWACDDKLGGAGMVTMVWHIATTLFETRDRQKHPLPPYGQAALTLSRYCAYLVAYEPGLLPDDEAWTEKVYKDIKGELNNFFKSCFTTVQRRKRLMVLCPAEEEGKSSMAKGVKLGEQLENGASGGDTMREDEKVWGMLLEFWAELLVFVARRSAGGPEAHAHALANGGEFITHIWAMLTHAGVQVPKHHQEEDPTPSLHPV</sequence>
<dbReference type="Gramene" id="TraesCS6D02G007700.1">
    <property type="protein sequence ID" value="TraesCS6D02G007700.1.cds1"/>
    <property type="gene ID" value="TraesCS6D02G007700"/>
</dbReference>
<evidence type="ECO:0000256" key="1">
    <source>
        <dbReference type="SAM" id="Phobius"/>
    </source>
</evidence>
<dbReference type="STRING" id="4565.A0A3B6QA91"/>
<dbReference type="InterPro" id="IPR025315">
    <property type="entry name" value="DUF4220"/>
</dbReference>
<keyword evidence="1" id="KW-0812">Transmembrane</keyword>
<dbReference type="AlphaFoldDB" id="A0A3B6QA91"/>
<dbReference type="Pfam" id="PF04578">
    <property type="entry name" value="DUF594"/>
    <property type="match status" value="1"/>
</dbReference>
<dbReference type="OMA" id="THLEWAC"/>
<feature type="transmembrane region" description="Helical" evidence="1">
    <location>
        <begin position="117"/>
        <end position="138"/>
    </location>
</feature>
<feature type="transmembrane region" description="Helical" evidence="1">
    <location>
        <begin position="84"/>
        <end position="105"/>
    </location>
</feature>